<keyword evidence="1" id="KW-1133">Transmembrane helix</keyword>
<dbReference type="EMBL" id="SNWN01000001">
    <property type="protein sequence ID" value="TDO22157.1"/>
    <property type="molecule type" value="Genomic_DNA"/>
</dbReference>
<organism evidence="2 3">
    <name type="scientific">Mycoplasma testudineum</name>
    <dbReference type="NCBI Taxonomy" id="244584"/>
    <lineage>
        <taxon>Bacteria</taxon>
        <taxon>Bacillati</taxon>
        <taxon>Mycoplasmatota</taxon>
        <taxon>Mollicutes</taxon>
        <taxon>Mycoplasmataceae</taxon>
        <taxon>Mycoplasma</taxon>
    </lineage>
</organism>
<comment type="caution">
    <text evidence="2">The sequence shown here is derived from an EMBL/GenBank/DDBJ whole genome shotgun (WGS) entry which is preliminary data.</text>
</comment>
<dbReference type="AlphaFoldDB" id="A0A4R6IJH3"/>
<dbReference type="Proteomes" id="UP000295518">
    <property type="component" value="Unassembled WGS sequence"/>
</dbReference>
<reference evidence="2 3" key="1">
    <citation type="submission" date="2019-03" db="EMBL/GenBank/DDBJ databases">
        <title>Genomic Encyclopedia of Archaeal and Bacterial Type Strains, Phase II (KMG-II): from individual species to whole genera.</title>
        <authorList>
            <person name="Goeker M."/>
        </authorList>
    </citation>
    <scope>NUCLEOTIDE SEQUENCE [LARGE SCALE GENOMIC DNA]</scope>
    <source>
        <strain evidence="2 3">ATCC 700618</strain>
    </source>
</reference>
<keyword evidence="3" id="KW-1185">Reference proteome</keyword>
<evidence type="ECO:0000256" key="1">
    <source>
        <dbReference type="SAM" id="Phobius"/>
    </source>
</evidence>
<sequence>MFFNRRQIETDPRVTKEPFKNLWSDRKDQNIWIILFIVANIFLTVVLTGMALYGFLAIYVPNTSDSFYGTYITRLISFVQASNPNLTIGSDYTSQVISTLVIAYPVIELIFASLSLYNTIVLILKFKQSLDFNSYHLLRGRAIGSSSLIISIKILIALIIPFQYLRGFSLQGLTNVHAVLELVVPIVLLVIMILSRRMFLKVVNEYSKIYINEIRKLMTQDLSKQMADGNFMAGFMNQFVNAQENANSVEMPNADIENEELQEAEVVEIKTVENPVSDKRAMAIERLNNLDRDRINKIADELEIFGAKYMDQKDLIEKIVDLTETEE</sequence>
<dbReference type="RefSeq" id="WP_094255004.1">
    <property type="nucleotide sequence ID" value="NZ_NNCE01000010.1"/>
</dbReference>
<feature type="transmembrane region" description="Helical" evidence="1">
    <location>
        <begin position="176"/>
        <end position="194"/>
    </location>
</feature>
<proteinExistence type="predicted"/>
<evidence type="ECO:0000313" key="2">
    <source>
        <dbReference type="EMBL" id="TDO22157.1"/>
    </source>
</evidence>
<gene>
    <name evidence="2" type="ORF">EI74_0014</name>
</gene>
<keyword evidence="1" id="KW-0812">Transmembrane</keyword>
<feature type="transmembrane region" description="Helical" evidence="1">
    <location>
        <begin position="145"/>
        <end position="164"/>
    </location>
</feature>
<evidence type="ECO:0000313" key="3">
    <source>
        <dbReference type="Proteomes" id="UP000295518"/>
    </source>
</evidence>
<feature type="transmembrane region" description="Helical" evidence="1">
    <location>
        <begin position="102"/>
        <end position="124"/>
    </location>
</feature>
<keyword evidence="1" id="KW-0472">Membrane</keyword>
<name>A0A4R6IJH3_9MOLU</name>
<feature type="transmembrane region" description="Helical" evidence="1">
    <location>
        <begin position="31"/>
        <end position="60"/>
    </location>
</feature>
<accession>A0A4R6IJH3</accession>
<protein>
    <submittedName>
        <fullName evidence="2">Uncharacterized protein</fullName>
    </submittedName>
</protein>